<gene>
    <name evidence="11" type="primary">ICK</name>
    <name evidence="11" type="ORF">GZH46_00631</name>
</gene>
<evidence type="ECO:0000313" key="11">
    <source>
        <dbReference type="EMBL" id="KAG9510815.1"/>
    </source>
</evidence>
<keyword evidence="4" id="KW-0067">ATP-binding</keyword>
<evidence type="ECO:0000259" key="10">
    <source>
        <dbReference type="PROSITE" id="PS50184"/>
    </source>
</evidence>
<name>A0ABQ7SBM2_9ACAR</name>
<dbReference type="InterPro" id="IPR011009">
    <property type="entry name" value="Kinase-like_dom_sf"/>
</dbReference>
<dbReference type="CDD" id="cd14942">
    <property type="entry name" value="TRAPPC3_bet3"/>
    <property type="match status" value="1"/>
</dbReference>
<dbReference type="CDD" id="cd07830">
    <property type="entry name" value="STKc_MAK_like"/>
    <property type="match status" value="1"/>
</dbReference>
<dbReference type="PROSITE" id="PS01208">
    <property type="entry name" value="VWFC_1"/>
    <property type="match status" value="1"/>
</dbReference>
<dbReference type="Gene3D" id="3.30.1380.20">
    <property type="entry name" value="Trafficking protein particle complex subunit 3"/>
    <property type="match status" value="1"/>
</dbReference>
<dbReference type="Gene3D" id="3.30.200.20">
    <property type="entry name" value="Phosphorylase Kinase, domain 1"/>
    <property type="match status" value="1"/>
</dbReference>
<comment type="caution">
    <text evidence="11">The sequence shown here is derived from an EMBL/GenBank/DDBJ whole genome shotgun (WGS) entry which is preliminary data.</text>
</comment>
<dbReference type="PROSITE" id="PS50184">
    <property type="entry name" value="VWFC_2"/>
    <property type="match status" value="1"/>
</dbReference>
<dbReference type="InterPro" id="IPR016721">
    <property type="entry name" value="Bet3"/>
</dbReference>
<dbReference type="CDD" id="cd00054">
    <property type="entry name" value="EGF_CA"/>
    <property type="match status" value="2"/>
</dbReference>
<dbReference type="InterPro" id="IPR000742">
    <property type="entry name" value="EGF"/>
</dbReference>
<keyword evidence="5" id="KW-1015">Disulfide bond</keyword>
<organism evidence="11 12">
    <name type="scientific">Fragariocoptes setiger</name>
    <dbReference type="NCBI Taxonomy" id="1670756"/>
    <lineage>
        <taxon>Eukaryota</taxon>
        <taxon>Metazoa</taxon>
        <taxon>Ecdysozoa</taxon>
        <taxon>Arthropoda</taxon>
        <taxon>Chelicerata</taxon>
        <taxon>Arachnida</taxon>
        <taxon>Acari</taxon>
        <taxon>Acariformes</taxon>
        <taxon>Trombidiformes</taxon>
        <taxon>Prostigmata</taxon>
        <taxon>Eupodina</taxon>
        <taxon>Eriophyoidea</taxon>
        <taxon>Phytoptidae</taxon>
        <taxon>Fragariocoptes</taxon>
    </lineage>
</organism>
<dbReference type="SUPFAM" id="SSF57603">
    <property type="entry name" value="FnI-like domain"/>
    <property type="match status" value="1"/>
</dbReference>
<evidence type="ECO:0000256" key="7">
    <source>
        <dbReference type="SAM" id="MobiDB-lite"/>
    </source>
</evidence>
<dbReference type="SMART" id="SM00220">
    <property type="entry name" value="S_TKc"/>
    <property type="match status" value="1"/>
</dbReference>
<protein>
    <submittedName>
        <fullName evidence="11">Serine/threonine-protein kinase ICK</fullName>
    </submittedName>
</protein>
<dbReference type="InterPro" id="IPR024096">
    <property type="entry name" value="NO_sig/Golgi_transp_ligand-bd"/>
</dbReference>
<evidence type="ECO:0000256" key="5">
    <source>
        <dbReference type="ARBA" id="ARBA00023157"/>
    </source>
</evidence>
<dbReference type="PROSITE" id="PS01187">
    <property type="entry name" value="EGF_CA"/>
    <property type="match status" value="1"/>
</dbReference>
<keyword evidence="11" id="KW-0418">Kinase</keyword>
<dbReference type="InterPro" id="IPR000719">
    <property type="entry name" value="Prot_kinase_dom"/>
</dbReference>
<dbReference type="InterPro" id="IPR001007">
    <property type="entry name" value="VWF_dom"/>
</dbReference>
<comment type="subcellular location">
    <subcellularLocation>
        <location evidence="1">Golgi apparatus</location>
        <location evidence="1">cis-Golgi network</location>
    </subcellularLocation>
</comment>
<evidence type="ECO:0000256" key="3">
    <source>
        <dbReference type="ARBA" id="ARBA00022741"/>
    </source>
</evidence>
<dbReference type="SUPFAM" id="SSF57196">
    <property type="entry name" value="EGF/Laminin"/>
    <property type="match status" value="2"/>
</dbReference>
<dbReference type="PROSITE" id="PS01186">
    <property type="entry name" value="EGF_2"/>
    <property type="match status" value="1"/>
</dbReference>
<dbReference type="SUPFAM" id="SSF111126">
    <property type="entry name" value="Ligand-binding domain in the NO signalling and Golgi transport"/>
    <property type="match status" value="1"/>
</dbReference>
<feature type="compositionally biased region" description="Low complexity" evidence="7">
    <location>
        <begin position="86"/>
        <end position="108"/>
    </location>
</feature>
<dbReference type="InterPro" id="IPR049883">
    <property type="entry name" value="NOTCH1_EGF-like"/>
</dbReference>
<dbReference type="SMART" id="SM00179">
    <property type="entry name" value="EGF_CA"/>
    <property type="match status" value="2"/>
</dbReference>
<dbReference type="GO" id="GO:0016301">
    <property type="term" value="F:kinase activity"/>
    <property type="evidence" value="ECO:0007669"/>
    <property type="project" value="UniProtKB-KW"/>
</dbReference>
<feature type="compositionally biased region" description="Acidic residues" evidence="7">
    <location>
        <begin position="611"/>
        <end position="626"/>
    </location>
</feature>
<dbReference type="Pfam" id="PF00093">
    <property type="entry name" value="VWC"/>
    <property type="match status" value="1"/>
</dbReference>
<dbReference type="Proteomes" id="UP000825002">
    <property type="component" value="Unassembled WGS sequence"/>
</dbReference>
<feature type="compositionally biased region" description="Polar residues" evidence="7">
    <location>
        <begin position="762"/>
        <end position="778"/>
    </location>
</feature>
<dbReference type="Pfam" id="PF00069">
    <property type="entry name" value="Pkinase"/>
    <property type="match status" value="1"/>
</dbReference>
<dbReference type="InterPro" id="IPR050117">
    <property type="entry name" value="MAPK"/>
</dbReference>
<dbReference type="PROSITE" id="PS00108">
    <property type="entry name" value="PROTEIN_KINASE_ST"/>
    <property type="match status" value="1"/>
</dbReference>
<evidence type="ECO:0000256" key="1">
    <source>
        <dbReference type="ARBA" id="ARBA00004222"/>
    </source>
</evidence>
<feature type="domain" description="VWFC" evidence="10">
    <location>
        <begin position="176"/>
        <end position="234"/>
    </location>
</feature>
<reference evidence="11 12" key="1">
    <citation type="submission" date="2020-10" db="EMBL/GenBank/DDBJ databases">
        <authorList>
            <person name="Klimov P.B."/>
            <person name="Dyachkov S.M."/>
            <person name="Chetverikov P.E."/>
        </authorList>
    </citation>
    <scope>NUCLEOTIDE SEQUENCE [LARGE SCALE GENOMIC DNA]</scope>
    <source>
        <strain evidence="11">BMOC 18-1129-001#AD2665</strain>
        <tissue evidence="11">Entire mites</tissue>
    </source>
</reference>
<dbReference type="InterPro" id="IPR008271">
    <property type="entry name" value="Ser/Thr_kinase_AS"/>
</dbReference>
<keyword evidence="12" id="KW-1185">Reference proteome</keyword>
<dbReference type="Pfam" id="PF07645">
    <property type="entry name" value="EGF_CA"/>
    <property type="match status" value="2"/>
</dbReference>
<feature type="domain" description="EGF-like" evidence="9">
    <location>
        <begin position="451"/>
        <end position="492"/>
    </location>
</feature>
<feature type="compositionally biased region" description="Low complexity" evidence="7">
    <location>
        <begin position="397"/>
        <end position="414"/>
    </location>
</feature>
<dbReference type="InterPro" id="IPR000152">
    <property type="entry name" value="EGF-type_Asp/Asn_hydroxyl_site"/>
</dbReference>
<dbReference type="SMART" id="SM00214">
    <property type="entry name" value="VWC"/>
    <property type="match status" value="1"/>
</dbReference>
<sequence>MFLSDIMIDLNRARSIDQDSFVRRDAETDIDADYDDRLLRLPDERRYRRQNDIRSNRDNGDNNLSNEITARMAASPPMQTNGFYTRAQQQEQQHIQSTTQTTSASTITDESNGNAASTLLPLPHEPSYSCAPAETLEELESRLLLVERFVKILAHKLYAAEARISELSKCECRLGCYWNDQYYADGAQWNSNCDSCSCNRGAVTCKHVTCPDLAEAGCRHEPHHVDGSCCPVCPKMCKYNNQTISHGHRIKIHLSNAAAADSSDNVGVGTCKECTCHDGQIKCIRVLPWSARPTTNDDVVDADSSTQQLHIHSSARWQAYNAEQQHLHSSNMETGIVFCPQVADCPREHRFHLANDCCTYCRGFDFCSGHELAGRHACHRDASCVTVSQQHNNASLSTTKTTTSVDSSMSSQQTIAASDSNTNIEEYIDSESVRVCQCKPGFKGNGRYCHDIDECADIDTNHICNLTTSVCVNTRGSYRCQCRAGYRPLLSVTTSQQSTPIDDSNNNLVEPEVENINLNSNSNNNNNNNHDARQNEKICVDIDECASPTTNTCSRYADCLNRDGSYECRCRRGFVGDGHQCHALGSTLNNYIAKSVTHLSPRSQRIPHVDDDNDDYNLDSNDDNDDNANNNQLEYQLEDKKSAHLHHRSSFVPLTEPAAKLGNKATYYYRHSGVKNSGDLDIGRAERYEALVAGNTRTGLDLSGRFYEHYTTPRTTTTTTTSTTTTTTTTASPATANINAVNTSPPELPSGFITIGDRHTQPQRPTLSATRTPSSNRGFATRASDSSSLSSASSTRVHSPPPRGTIITSAGSATTRTRAYGTSRVVSSSSSASSLSSMLPKIEWFILFYTCTLLVLGWSVVRQCNNYLHTMANLFAMTYGSLVAQLLSDYDNVDEVNKQLDRMGYNIGLRLIEDYLAKSNSPRCTDMKDVAKKIQQAFRLYLGILPNVGQWSQANDEFSILIESNPVSEFVELPESLGGMTYLNMLPGVIRGALEMVCINVRTWIKQDQLRGTVYLAKRVENGETVAIKKMKRKYYTWEECVSLREVKALQKLSHPNIIRLKEVIREDNTLHFVFEHMKENLYQLMRESSKPFPESVIKHIMNQILQGIAYMHRHNIFHRDIKPENLLCNGHNCVKIADFGLAREIRSKPPYTDYVSTRWYRAPEVLLRSVSYNSPIDIWSVGCIFGELYTLNPMFPGRTELDQVFHICSILGTPDHRVWPEGYKLSTMINFRFPRFLPVSLTKLLTNCSNEGLHLIKQMLQWNPLHRINATMALNSNYFNTNNQQCSAANETNEAPTDTIIACDRNSPPNGNAINTNLLISQIELLALSLIEFINSDEVATSADISRTFLANSITAHWKPKQIPRQ</sequence>
<dbReference type="InterPro" id="IPR018097">
    <property type="entry name" value="EGF_Ca-bd_CS"/>
</dbReference>
<keyword evidence="11" id="KW-0808">Transferase</keyword>
<feature type="non-terminal residue" evidence="11">
    <location>
        <position position="1367"/>
    </location>
</feature>
<feature type="region of interest" description="Disordered" evidence="7">
    <location>
        <begin position="397"/>
        <end position="417"/>
    </location>
</feature>
<dbReference type="SMART" id="SM00181">
    <property type="entry name" value="EGF"/>
    <property type="match status" value="3"/>
</dbReference>
<dbReference type="SUPFAM" id="SSF56112">
    <property type="entry name" value="Protein kinase-like (PK-like)"/>
    <property type="match status" value="1"/>
</dbReference>
<dbReference type="PROSITE" id="PS50011">
    <property type="entry name" value="PROTEIN_KINASE_DOM"/>
    <property type="match status" value="1"/>
</dbReference>
<dbReference type="PROSITE" id="PS50026">
    <property type="entry name" value="EGF_3"/>
    <property type="match status" value="2"/>
</dbReference>
<dbReference type="PANTHER" id="PTHR24055">
    <property type="entry name" value="MITOGEN-ACTIVATED PROTEIN KINASE"/>
    <property type="match status" value="1"/>
</dbReference>
<evidence type="ECO:0000256" key="6">
    <source>
        <dbReference type="PROSITE-ProRule" id="PRU00076"/>
    </source>
</evidence>
<dbReference type="InterPro" id="IPR001881">
    <property type="entry name" value="EGF-like_Ca-bd_dom"/>
</dbReference>
<feature type="domain" description="EGF-like" evidence="9">
    <location>
        <begin position="541"/>
        <end position="582"/>
    </location>
</feature>
<feature type="region of interest" description="Disordered" evidence="7">
    <location>
        <begin position="599"/>
        <end position="630"/>
    </location>
</feature>
<evidence type="ECO:0000313" key="12">
    <source>
        <dbReference type="Proteomes" id="UP000825002"/>
    </source>
</evidence>
<feature type="region of interest" description="Disordered" evidence="7">
    <location>
        <begin position="737"/>
        <end position="815"/>
    </location>
</feature>
<comment type="caution">
    <text evidence="6">Lacks conserved residue(s) required for the propagation of feature annotation.</text>
</comment>
<proteinExistence type="predicted"/>
<dbReference type="EMBL" id="JAIFTH010000072">
    <property type="protein sequence ID" value="KAG9510815.1"/>
    <property type="molecule type" value="Genomic_DNA"/>
</dbReference>
<feature type="domain" description="Protein kinase" evidence="8">
    <location>
        <begin position="983"/>
        <end position="1280"/>
    </location>
</feature>
<evidence type="ECO:0000259" key="9">
    <source>
        <dbReference type="PROSITE" id="PS50026"/>
    </source>
</evidence>
<feature type="compositionally biased region" description="Low complexity" evidence="7">
    <location>
        <begin position="783"/>
        <end position="794"/>
    </location>
</feature>
<feature type="compositionally biased region" description="Low complexity" evidence="7">
    <location>
        <begin position="804"/>
        <end position="815"/>
    </location>
</feature>
<accession>A0ABQ7SBM2</accession>
<dbReference type="PROSITE" id="PS00010">
    <property type="entry name" value="ASX_HYDROXYL"/>
    <property type="match status" value="2"/>
</dbReference>
<keyword evidence="2 6" id="KW-0245">EGF-like domain</keyword>
<evidence type="ECO:0000256" key="2">
    <source>
        <dbReference type="ARBA" id="ARBA00022536"/>
    </source>
</evidence>
<dbReference type="Gene3D" id="2.10.25.10">
    <property type="entry name" value="Laminin"/>
    <property type="match status" value="2"/>
</dbReference>
<dbReference type="Gene3D" id="6.20.200.20">
    <property type="match status" value="1"/>
</dbReference>
<dbReference type="Gene3D" id="1.10.510.10">
    <property type="entry name" value="Transferase(Phosphotransferase) domain 1"/>
    <property type="match status" value="1"/>
</dbReference>
<keyword evidence="3" id="KW-0547">Nucleotide-binding</keyword>
<feature type="region of interest" description="Disordered" evidence="7">
    <location>
        <begin position="86"/>
        <end position="118"/>
    </location>
</feature>
<evidence type="ECO:0000256" key="4">
    <source>
        <dbReference type="ARBA" id="ARBA00022840"/>
    </source>
</evidence>
<evidence type="ECO:0000259" key="8">
    <source>
        <dbReference type="PROSITE" id="PS50011"/>
    </source>
</evidence>